<feature type="compositionally biased region" description="Low complexity" evidence="2">
    <location>
        <begin position="27"/>
        <end position="46"/>
    </location>
</feature>
<keyword evidence="1" id="KW-0863">Zinc-finger</keyword>
<protein>
    <recommendedName>
        <fullName evidence="3">CCHC-type domain-containing protein</fullName>
    </recommendedName>
</protein>
<feature type="compositionally biased region" description="Pro residues" evidence="2">
    <location>
        <begin position="166"/>
        <end position="182"/>
    </location>
</feature>
<dbReference type="GeneID" id="9041809"/>
<feature type="compositionally biased region" description="Polar residues" evidence="2">
    <location>
        <begin position="53"/>
        <end position="65"/>
    </location>
</feature>
<dbReference type="RefSeq" id="XP_002775747.1">
    <property type="nucleotide sequence ID" value="XM_002775701.1"/>
</dbReference>
<dbReference type="InterPro" id="IPR001878">
    <property type="entry name" value="Znf_CCHC"/>
</dbReference>
<keyword evidence="5" id="KW-1185">Reference proteome</keyword>
<keyword evidence="1" id="KW-0862">Zinc</keyword>
<reference evidence="4 5" key="1">
    <citation type="submission" date="2008-07" db="EMBL/GenBank/DDBJ databases">
        <authorList>
            <person name="El-Sayed N."/>
            <person name="Caler E."/>
            <person name="Inman J."/>
            <person name="Amedeo P."/>
            <person name="Hass B."/>
            <person name="Wortman J."/>
        </authorList>
    </citation>
    <scope>NUCLEOTIDE SEQUENCE [LARGE SCALE GENOMIC DNA]</scope>
    <source>
        <strain evidence="5">ATCC 50983 / TXsc</strain>
    </source>
</reference>
<gene>
    <name evidence="4" type="ORF">Pmar_PMAR004996</name>
</gene>
<dbReference type="SMART" id="SM00343">
    <property type="entry name" value="ZnF_C2HC"/>
    <property type="match status" value="1"/>
</dbReference>
<evidence type="ECO:0000313" key="4">
    <source>
        <dbReference type="EMBL" id="EER07563.1"/>
    </source>
</evidence>
<feature type="region of interest" description="Disordered" evidence="2">
    <location>
        <begin position="151"/>
        <end position="205"/>
    </location>
</feature>
<evidence type="ECO:0000256" key="2">
    <source>
        <dbReference type="SAM" id="MobiDB-lite"/>
    </source>
</evidence>
<feature type="compositionally biased region" description="Low complexity" evidence="2">
    <location>
        <begin position="284"/>
        <end position="316"/>
    </location>
</feature>
<dbReference type="PROSITE" id="PS50158">
    <property type="entry name" value="ZF_CCHC"/>
    <property type="match status" value="1"/>
</dbReference>
<feature type="compositionally biased region" description="Low complexity" evidence="2">
    <location>
        <begin position="155"/>
        <end position="165"/>
    </location>
</feature>
<feature type="region of interest" description="Disordered" evidence="2">
    <location>
        <begin position="335"/>
        <end position="355"/>
    </location>
</feature>
<keyword evidence="1" id="KW-0479">Metal-binding</keyword>
<dbReference type="Gene3D" id="4.10.60.10">
    <property type="entry name" value="Zinc finger, CCHC-type"/>
    <property type="match status" value="1"/>
</dbReference>
<dbReference type="OrthoDB" id="10022108at2759"/>
<feature type="region of interest" description="Disordered" evidence="2">
    <location>
        <begin position="1"/>
        <end position="84"/>
    </location>
</feature>
<dbReference type="GO" id="GO:0003676">
    <property type="term" value="F:nucleic acid binding"/>
    <property type="evidence" value="ECO:0007669"/>
    <property type="project" value="InterPro"/>
</dbReference>
<accession>C5L6S3</accession>
<proteinExistence type="predicted"/>
<feature type="compositionally biased region" description="Basic and acidic residues" evidence="2">
    <location>
        <begin position="66"/>
        <end position="76"/>
    </location>
</feature>
<feature type="domain" description="CCHC-type" evidence="3">
    <location>
        <begin position="543"/>
        <end position="558"/>
    </location>
</feature>
<name>C5L6S3_PERM5</name>
<evidence type="ECO:0000313" key="5">
    <source>
        <dbReference type="Proteomes" id="UP000007800"/>
    </source>
</evidence>
<dbReference type="GO" id="GO:0008270">
    <property type="term" value="F:zinc ion binding"/>
    <property type="evidence" value="ECO:0007669"/>
    <property type="project" value="UniProtKB-KW"/>
</dbReference>
<sequence length="641" mass="67396">MGLPSKTNNKALRQSDKDYRLTNKGRSSASIPGLPGLPSGRSGKSSAKCGINSLAQPAQSPGSSTNRHEKSLEKSGRNSSPKRFALVRDPCFSDMNSRCDLYPDVCERHWDKMQSDMLANEGADGNSWADECPIEADVSMDQLEADVLDFQYGGAPSSPASSTPAPLFPPSPAREPSPPRPYPSRDGSGDSKLCSGVSDGQQVASGAANANPAPALCQIIALLRTLISTLPLGPQAPVISALLDSIVELVQASLGSGSADAKPAGSTPTLPIQRRSVNPGVVTARQAKAQRAKAGPATGQPRQTTAAPPRRQAPAPVDKDGFTVVTARRAPKSYATAVSGNAGPARGGQKPRVQQAPNPFASAAKKATTSGSRPVVIIRPTGQNPAPLSKAQFSALRVTALQALPKEIVVTGVFPVGQVGIGLSIRDAAAVPSVISCVDAKLTGYSCSKKQTRFPRIICFGAAVSRDISAASLEKVIREENASVFTGKNVPSGIVQSIHWRGPNLVVAASPEFFRALEASKTQKLKINHLLTRWSLARDSTICFYCSKLGHISPNCPEKANGKDCTCTRCAGSHERQQCNAGGERCRNCLDFNQQQARLGKPGRRQANHQATSAACPSAQAFCRRLAERTDFGAVAAPSSN</sequence>
<dbReference type="Proteomes" id="UP000007800">
    <property type="component" value="Unassembled WGS sequence"/>
</dbReference>
<feature type="region of interest" description="Disordered" evidence="2">
    <location>
        <begin position="284"/>
        <end position="321"/>
    </location>
</feature>
<dbReference type="InParanoid" id="C5L6S3"/>
<feature type="compositionally biased region" description="Polar residues" evidence="2">
    <location>
        <begin position="1"/>
        <end position="12"/>
    </location>
</feature>
<organism evidence="5">
    <name type="scientific">Perkinsus marinus (strain ATCC 50983 / TXsc)</name>
    <dbReference type="NCBI Taxonomy" id="423536"/>
    <lineage>
        <taxon>Eukaryota</taxon>
        <taxon>Sar</taxon>
        <taxon>Alveolata</taxon>
        <taxon>Perkinsozoa</taxon>
        <taxon>Perkinsea</taxon>
        <taxon>Perkinsida</taxon>
        <taxon>Perkinsidae</taxon>
        <taxon>Perkinsus</taxon>
    </lineage>
</organism>
<evidence type="ECO:0000259" key="3">
    <source>
        <dbReference type="PROSITE" id="PS50158"/>
    </source>
</evidence>
<dbReference type="AlphaFoldDB" id="C5L6S3"/>
<evidence type="ECO:0000256" key="1">
    <source>
        <dbReference type="PROSITE-ProRule" id="PRU00047"/>
    </source>
</evidence>
<dbReference type="EMBL" id="GG679838">
    <property type="protein sequence ID" value="EER07563.1"/>
    <property type="molecule type" value="Genomic_DNA"/>
</dbReference>